<dbReference type="PANTHER" id="PTHR10132">
    <property type="entry name" value="ALPHA-/EPSILON-SARCOGLYCAN FAMILY MEMBER"/>
    <property type="match status" value="1"/>
</dbReference>
<protein>
    <recommendedName>
        <fullName evidence="7">Epsilon-sarcoglycan</fullName>
    </recommendedName>
</protein>
<evidence type="ECO:0000256" key="13">
    <source>
        <dbReference type="ARBA" id="ARBA00023034"/>
    </source>
</evidence>
<evidence type="ECO:0000256" key="3">
    <source>
        <dbReference type="ARBA" id="ARBA00004279"/>
    </source>
</evidence>
<evidence type="ECO:0000256" key="4">
    <source>
        <dbReference type="ARBA" id="ARBA00004513"/>
    </source>
</evidence>
<comment type="similarity">
    <text evidence="6">Belongs to the sarcoglycan alpha/epsilon family.</text>
</comment>
<evidence type="ECO:0000256" key="15">
    <source>
        <dbReference type="ARBA" id="ARBA00023180"/>
    </source>
</evidence>
<evidence type="ECO:0000256" key="17">
    <source>
        <dbReference type="ARBA" id="ARBA00023273"/>
    </source>
</evidence>
<keyword evidence="11" id="KW-0832">Ubl conjugation</keyword>
<dbReference type="Pfam" id="PF20989">
    <property type="entry name" value="Sarcoglycan_2_C"/>
    <property type="match status" value="1"/>
</dbReference>
<evidence type="ECO:0000256" key="7">
    <source>
        <dbReference type="ARBA" id="ARBA00019887"/>
    </source>
</evidence>
<evidence type="ECO:0000313" key="20">
    <source>
        <dbReference type="Ensembl" id="ENSCHIP00010000170.1"/>
    </source>
</evidence>
<dbReference type="Ensembl" id="ENSCHIT00010000303.1">
    <property type="protein sequence ID" value="ENSCHIP00010000170.1"/>
    <property type="gene ID" value="ENSCHIG00010000155.1"/>
</dbReference>
<comment type="function">
    <text evidence="1">Component of the sarcoglycan complex, a subcomplex of the dystrophin-glycoprotein complex which forms a link between the F-actin cytoskeleton and the extracellular matrix.</text>
</comment>
<keyword evidence="16" id="KW-0206">Cytoskeleton</keyword>
<dbReference type="InterPro" id="IPR048346">
    <property type="entry name" value="Sarcoglycan_N"/>
</dbReference>
<proteinExistence type="inferred from homology"/>
<dbReference type="PANTHER" id="PTHR10132:SF17">
    <property type="entry name" value="EPSILON-SARCOGLYCAN"/>
    <property type="match status" value="1"/>
</dbReference>
<feature type="domain" description="Dystroglycan-type cadherin-like" evidence="19">
    <location>
        <begin position="85"/>
        <end position="193"/>
    </location>
</feature>
<dbReference type="InterPro" id="IPR008908">
    <property type="entry name" value="Sarcoglycan_alpha/epsilon"/>
</dbReference>
<dbReference type="GO" id="GO:0005794">
    <property type="term" value="C:Golgi apparatus"/>
    <property type="evidence" value="ECO:0007669"/>
    <property type="project" value="UniProtKB-SubCell"/>
</dbReference>
<evidence type="ECO:0000256" key="1">
    <source>
        <dbReference type="ARBA" id="ARBA00002860"/>
    </source>
</evidence>
<evidence type="ECO:0000256" key="14">
    <source>
        <dbReference type="ARBA" id="ARBA00023136"/>
    </source>
</evidence>
<keyword evidence="8" id="KW-1003">Cell membrane</keyword>
<name>A0A8C2N5V2_CAPHI</name>
<reference evidence="20" key="1">
    <citation type="submission" date="2019-03" db="EMBL/GenBank/DDBJ databases">
        <title>Genome sequencing and reference-guided assembly of Black Bengal Goat (Capra hircus).</title>
        <authorList>
            <person name="Siddiki A.Z."/>
            <person name="Baten A."/>
            <person name="Billah M."/>
            <person name="Alam M.A.U."/>
            <person name="Shawrob K.S.M."/>
            <person name="Saha S."/>
            <person name="Chowdhury M."/>
            <person name="Rahman A.H."/>
            <person name="Stear M."/>
            <person name="Miah G."/>
            <person name="Das G.B."/>
            <person name="Hossain M.M."/>
            <person name="Kumkum M."/>
            <person name="Islam M.S."/>
            <person name="Mollah A.M."/>
            <person name="Ahsan A."/>
            <person name="Tusar F."/>
            <person name="Khan M.K.I."/>
        </authorList>
    </citation>
    <scope>NUCLEOTIDE SEQUENCE [LARGE SCALE GENOMIC DNA]</scope>
</reference>
<evidence type="ECO:0000256" key="9">
    <source>
        <dbReference type="ARBA" id="ARBA00022490"/>
    </source>
</evidence>
<evidence type="ECO:0000256" key="6">
    <source>
        <dbReference type="ARBA" id="ARBA00007721"/>
    </source>
</evidence>
<reference evidence="20" key="2">
    <citation type="submission" date="2025-08" db="UniProtKB">
        <authorList>
            <consortium name="Ensembl"/>
        </authorList>
    </citation>
    <scope>IDENTIFICATION</scope>
</reference>
<evidence type="ECO:0000256" key="16">
    <source>
        <dbReference type="ARBA" id="ARBA00023212"/>
    </source>
</evidence>
<evidence type="ECO:0000256" key="2">
    <source>
        <dbReference type="ARBA" id="ARBA00004245"/>
    </source>
</evidence>
<dbReference type="GO" id="GO:0016012">
    <property type="term" value="C:sarcoglycan complex"/>
    <property type="evidence" value="ECO:0007669"/>
    <property type="project" value="InterPro"/>
</dbReference>
<keyword evidence="12" id="KW-1133">Transmembrane helix</keyword>
<evidence type="ECO:0000256" key="5">
    <source>
        <dbReference type="ARBA" id="ARBA00004555"/>
    </source>
</evidence>
<dbReference type="GO" id="GO:0030425">
    <property type="term" value="C:dendrite"/>
    <property type="evidence" value="ECO:0007669"/>
    <property type="project" value="UniProtKB-SubCell"/>
</dbReference>
<dbReference type="AlphaFoldDB" id="A0A8C2N5V2"/>
<comment type="subcellular location">
    <subcellularLocation>
        <location evidence="4">Cell membrane</location>
        <location evidence="4">Sarcolemma</location>
        <topology evidence="4">Single-pass membrane protein</topology>
    </subcellularLocation>
    <subcellularLocation>
        <location evidence="3">Cell projection</location>
        <location evidence="3">Dendrite</location>
    </subcellularLocation>
    <subcellularLocation>
        <location evidence="2">Cytoplasm</location>
        <location evidence="2">Cytoskeleton</location>
    </subcellularLocation>
    <subcellularLocation>
        <location evidence="5">Golgi apparatus</location>
    </subcellularLocation>
</comment>
<keyword evidence="14" id="KW-0472">Membrane</keyword>
<dbReference type="InterPro" id="IPR006644">
    <property type="entry name" value="Cadg"/>
</dbReference>
<dbReference type="SMART" id="SM00736">
    <property type="entry name" value="CADG"/>
    <property type="match status" value="1"/>
</dbReference>
<keyword evidence="15" id="KW-0325">Glycoprotein</keyword>
<sequence>MQLPRWWELGDPCAWTGQGRGTRRMSPATTGAFLLTAFLLSCADGINGTVKWKTKQANSFIISRKMTAGKKDVYTVFSKVHSDRNVYPSAGVLFVHVLEREYFKGEFPPYPKPGEISNDPITFNTNLMGYPDRPGWLRYIQRTPYSDGVLYGSPTAENVGKPTVIEITAYNRRTFETARHNLIINIMSAEDFPLPYQAEFFIKNMNVEEMLASEVLGDFLGAVKNVWQPERLNAINITSALDRGGRVPLPINDMKEGVYVMVGADVPFSSCLREVENPQNQLRCSQEMEPVITCDKKFRTQFYIDWCKISLGKEKHANTRRTDEKTFHTRIPESTVITYHKMKLIIQLVHHSAIQKSTKELRDMSKNREIAWPLSTLPVFHPVTGEILPPLHTDSYESTNMPLMQTQQNLPHQTQIPQQQTTGKWYS</sequence>
<dbReference type="Pfam" id="PF05510">
    <property type="entry name" value="Sarcoglycan_2"/>
    <property type="match status" value="1"/>
</dbReference>
<evidence type="ECO:0000256" key="10">
    <source>
        <dbReference type="ARBA" id="ARBA00022692"/>
    </source>
</evidence>
<keyword evidence="17" id="KW-0966">Cell projection</keyword>
<dbReference type="GO" id="GO:0005856">
    <property type="term" value="C:cytoskeleton"/>
    <property type="evidence" value="ECO:0007669"/>
    <property type="project" value="UniProtKB-SubCell"/>
</dbReference>
<evidence type="ECO:0000256" key="12">
    <source>
        <dbReference type="ARBA" id="ARBA00022989"/>
    </source>
</evidence>
<evidence type="ECO:0000259" key="19">
    <source>
        <dbReference type="SMART" id="SM00736"/>
    </source>
</evidence>
<evidence type="ECO:0000256" key="11">
    <source>
        <dbReference type="ARBA" id="ARBA00022843"/>
    </source>
</evidence>
<feature type="region of interest" description="Disordered" evidence="18">
    <location>
        <begin position="408"/>
        <end position="427"/>
    </location>
</feature>
<dbReference type="InterPro" id="IPR048347">
    <property type="entry name" value="Sarcoglycan_C"/>
</dbReference>
<keyword evidence="9" id="KW-0963">Cytoplasm</keyword>
<accession>A0A8C2N5V2</accession>
<evidence type="ECO:0000256" key="8">
    <source>
        <dbReference type="ARBA" id="ARBA00022475"/>
    </source>
</evidence>
<dbReference type="GO" id="GO:0042383">
    <property type="term" value="C:sarcolemma"/>
    <property type="evidence" value="ECO:0007669"/>
    <property type="project" value="UniProtKB-SubCell"/>
</dbReference>
<organism evidence="20">
    <name type="scientific">Capra hircus</name>
    <name type="common">Goat</name>
    <dbReference type="NCBI Taxonomy" id="9925"/>
    <lineage>
        <taxon>Eukaryota</taxon>
        <taxon>Metazoa</taxon>
        <taxon>Chordata</taxon>
        <taxon>Craniata</taxon>
        <taxon>Vertebrata</taxon>
        <taxon>Euteleostomi</taxon>
        <taxon>Mammalia</taxon>
        <taxon>Eutheria</taxon>
        <taxon>Laurasiatheria</taxon>
        <taxon>Artiodactyla</taxon>
        <taxon>Ruminantia</taxon>
        <taxon>Pecora</taxon>
        <taxon>Bovidae</taxon>
        <taxon>Caprinae</taxon>
        <taxon>Capra</taxon>
    </lineage>
</organism>
<evidence type="ECO:0000256" key="18">
    <source>
        <dbReference type="SAM" id="MobiDB-lite"/>
    </source>
</evidence>
<keyword evidence="10" id="KW-0812">Transmembrane</keyword>
<keyword evidence="13" id="KW-0333">Golgi apparatus</keyword>